<dbReference type="EMBL" id="JAYKXN010000007">
    <property type="protein sequence ID" value="KAK7272480.1"/>
    <property type="molecule type" value="Genomic_DNA"/>
</dbReference>
<dbReference type="Gene3D" id="3.30.200.20">
    <property type="entry name" value="Phosphorylase Kinase, domain 1"/>
    <property type="match status" value="1"/>
</dbReference>
<dbReference type="SUPFAM" id="SSF56112">
    <property type="entry name" value="Protein kinase-like (PK-like)"/>
    <property type="match status" value="1"/>
</dbReference>
<dbReference type="FunFam" id="1.10.510.10:FF:000240">
    <property type="entry name" value="Lectin-domain containing receptor kinase A4.3"/>
    <property type="match status" value="1"/>
</dbReference>
<evidence type="ECO:0000256" key="2">
    <source>
        <dbReference type="ARBA" id="ARBA00008536"/>
    </source>
</evidence>
<evidence type="ECO:0000256" key="18">
    <source>
        <dbReference type="ARBA" id="ARBA00047899"/>
    </source>
</evidence>
<dbReference type="Proteomes" id="UP001359559">
    <property type="component" value="Unassembled WGS sequence"/>
</dbReference>
<name>A0AAN9FBT1_CLITE</name>
<evidence type="ECO:0000256" key="19">
    <source>
        <dbReference type="ARBA" id="ARBA00048679"/>
    </source>
</evidence>
<keyword evidence="17" id="KW-0325">Glycoprotein</keyword>
<dbReference type="CDD" id="cd01098">
    <property type="entry name" value="PAN_AP_plant"/>
    <property type="match status" value="1"/>
</dbReference>
<feature type="binding site" evidence="20">
    <location>
        <position position="376"/>
    </location>
    <ligand>
        <name>ATP</name>
        <dbReference type="ChEBI" id="CHEBI:30616"/>
    </ligand>
</feature>
<dbReference type="GO" id="GO:0002229">
    <property type="term" value="P:defense response to oomycetes"/>
    <property type="evidence" value="ECO:0007669"/>
    <property type="project" value="UniProtKB-ARBA"/>
</dbReference>
<dbReference type="InterPro" id="IPR011009">
    <property type="entry name" value="Kinase-like_dom_sf"/>
</dbReference>
<evidence type="ECO:0000256" key="6">
    <source>
        <dbReference type="ARBA" id="ARBA00022527"/>
    </source>
</evidence>
<comment type="similarity">
    <text evidence="3">In the C-terminal section; belongs to the protein kinase superfamily. Ser/Thr protein kinase family.</text>
</comment>
<evidence type="ECO:0000256" key="13">
    <source>
        <dbReference type="ARBA" id="ARBA00022989"/>
    </source>
</evidence>
<keyword evidence="13 21" id="KW-1133">Transmembrane helix</keyword>
<gene>
    <name evidence="24" type="ORF">RJT34_29098</name>
</gene>
<reference evidence="24 25" key="1">
    <citation type="submission" date="2024-01" db="EMBL/GenBank/DDBJ databases">
        <title>The genomes of 5 underutilized Papilionoideae crops provide insights into root nodulation and disease resistance.</title>
        <authorList>
            <person name="Yuan L."/>
        </authorList>
    </citation>
    <scope>NUCLEOTIDE SEQUENCE [LARGE SCALE GENOMIC DNA]</scope>
    <source>
        <strain evidence="24">LY-2023</strain>
        <tissue evidence="24">Leaf</tissue>
    </source>
</reference>
<dbReference type="SMART" id="SM00220">
    <property type="entry name" value="S_TKc"/>
    <property type="match status" value="1"/>
</dbReference>
<evidence type="ECO:0000256" key="11">
    <source>
        <dbReference type="ARBA" id="ARBA00022777"/>
    </source>
</evidence>
<evidence type="ECO:0000256" key="5">
    <source>
        <dbReference type="ARBA" id="ARBA00022475"/>
    </source>
</evidence>
<keyword evidence="10 20" id="KW-0547">Nucleotide-binding</keyword>
<dbReference type="GO" id="GO:0004674">
    <property type="term" value="F:protein serine/threonine kinase activity"/>
    <property type="evidence" value="ECO:0007669"/>
    <property type="project" value="UniProtKB-KW"/>
</dbReference>
<dbReference type="InterPro" id="IPR000719">
    <property type="entry name" value="Prot_kinase_dom"/>
</dbReference>
<keyword evidence="14 21" id="KW-0472">Membrane</keyword>
<evidence type="ECO:0000259" key="22">
    <source>
        <dbReference type="PROSITE" id="PS50011"/>
    </source>
</evidence>
<keyword evidence="11" id="KW-0418">Kinase</keyword>
<evidence type="ECO:0000256" key="14">
    <source>
        <dbReference type="ARBA" id="ARBA00023136"/>
    </source>
</evidence>
<dbReference type="Pfam" id="PF08276">
    <property type="entry name" value="PAN_2"/>
    <property type="match status" value="1"/>
</dbReference>
<evidence type="ECO:0000256" key="21">
    <source>
        <dbReference type="SAM" id="Phobius"/>
    </source>
</evidence>
<evidence type="ECO:0000313" key="25">
    <source>
        <dbReference type="Proteomes" id="UP001359559"/>
    </source>
</evidence>
<dbReference type="Gene3D" id="3.50.4.10">
    <property type="entry name" value="Hepatocyte Growth Factor"/>
    <property type="match status" value="1"/>
</dbReference>
<evidence type="ECO:0000256" key="17">
    <source>
        <dbReference type="ARBA" id="ARBA00023180"/>
    </source>
</evidence>
<evidence type="ECO:0000256" key="10">
    <source>
        <dbReference type="ARBA" id="ARBA00022741"/>
    </source>
</evidence>
<dbReference type="PROSITE" id="PS50011">
    <property type="entry name" value="PROTEIN_KINASE_DOM"/>
    <property type="match status" value="1"/>
</dbReference>
<accession>A0AAN9FBT1</accession>
<dbReference type="Gene3D" id="1.10.510.10">
    <property type="entry name" value="Transferase(Phosphotransferase) domain 1"/>
    <property type="match status" value="1"/>
</dbReference>
<dbReference type="AlphaFoldDB" id="A0AAN9FBT1"/>
<dbReference type="InterPro" id="IPR001245">
    <property type="entry name" value="Ser-Thr/Tyr_kinase_cat_dom"/>
</dbReference>
<dbReference type="GO" id="GO:0005524">
    <property type="term" value="F:ATP binding"/>
    <property type="evidence" value="ECO:0007669"/>
    <property type="project" value="UniProtKB-UniRule"/>
</dbReference>
<evidence type="ECO:0000256" key="1">
    <source>
        <dbReference type="ARBA" id="ARBA00004251"/>
    </source>
</evidence>
<keyword evidence="25" id="KW-1185">Reference proteome</keyword>
<keyword evidence="12 20" id="KW-0067">ATP-binding</keyword>
<keyword evidence="16" id="KW-0675">Receptor</keyword>
<dbReference type="PANTHER" id="PTHR27002">
    <property type="entry name" value="RECEPTOR-LIKE SERINE/THREONINE-PROTEIN KINASE SD1-8"/>
    <property type="match status" value="1"/>
</dbReference>
<evidence type="ECO:0000259" key="23">
    <source>
        <dbReference type="PROSITE" id="PS50948"/>
    </source>
</evidence>
<dbReference type="InterPro" id="IPR008271">
    <property type="entry name" value="Ser/Thr_kinase_AS"/>
</dbReference>
<dbReference type="PROSITE" id="PS00107">
    <property type="entry name" value="PROTEIN_KINASE_ATP"/>
    <property type="match status" value="1"/>
</dbReference>
<dbReference type="GO" id="GO:0005886">
    <property type="term" value="C:plasma membrane"/>
    <property type="evidence" value="ECO:0007669"/>
    <property type="project" value="UniProtKB-SubCell"/>
</dbReference>
<feature type="domain" description="Protein kinase" evidence="22">
    <location>
        <begin position="348"/>
        <end position="569"/>
    </location>
</feature>
<keyword evidence="6" id="KW-0723">Serine/threonine-protein kinase</keyword>
<comment type="caution">
    <text evidence="24">The sequence shown here is derived from an EMBL/GenBank/DDBJ whole genome shotgun (WGS) entry which is preliminary data.</text>
</comment>
<comment type="subcellular location">
    <subcellularLocation>
        <location evidence="1">Cell membrane</location>
        <topology evidence="1">Single-pass type I membrane protein</topology>
    </subcellularLocation>
</comment>
<protein>
    <recommendedName>
        <fullName evidence="4">non-specific serine/threonine protein kinase</fullName>
        <ecNumber evidence="4">2.7.11.1</ecNumber>
    </recommendedName>
</protein>
<dbReference type="Pfam" id="PF07714">
    <property type="entry name" value="PK_Tyr_Ser-Thr"/>
    <property type="match status" value="1"/>
</dbReference>
<dbReference type="InterPro" id="IPR000858">
    <property type="entry name" value="S_locus_glycoprot_dom"/>
</dbReference>
<keyword evidence="8 21" id="KW-0812">Transmembrane</keyword>
<organism evidence="24 25">
    <name type="scientific">Clitoria ternatea</name>
    <name type="common">Butterfly pea</name>
    <dbReference type="NCBI Taxonomy" id="43366"/>
    <lineage>
        <taxon>Eukaryota</taxon>
        <taxon>Viridiplantae</taxon>
        <taxon>Streptophyta</taxon>
        <taxon>Embryophyta</taxon>
        <taxon>Tracheophyta</taxon>
        <taxon>Spermatophyta</taxon>
        <taxon>Magnoliopsida</taxon>
        <taxon>eudicotyledons</taxon>
        <taxon>Gunneridae</taxon>
        <taxon>Pentapetalae</taxon>
        <taxon>rosids</taxon>
        <taxon>fabids</taxon>
        <taxon>Fabales</taxon>
        <taxon>Fabaceae</taxon>
        <taxon>Papilionoideae</taxon>
        <taxon>50 kb inversion clade</taxon>
        <taxon>NPAAA clade</taxon>
        <taxon>indigoferoid/millettioid clade</taxon>
        <taxon>Phaseoleae</taxon>
        <taxon>Clitoria</taxon>
    </lineage>
</organism>
<dbReference type="PANTHER" id="PTHR27002:SF1092">
    <property type="entry name" value="RECEPTOR-LIKE SERINE_THREONINE-PROTEIN KINASE"/>
    <property type="match status" value="1"/>
</dbReference>
<sequence length="569" mass="64273">MLRCYIEEINSQMEGFTMLISDDPSQGKYNQQIDISGYPQIILREGTVKRFRSGSWNGIQFSGAPQVKPNSVFTLYFVSNEEEIYVAYELMNKSILYRTVLSTDGFMKGILWSDEENGWKDFAKAPVDDCDVYAKCGAYASCNINNYPACTCLDGFKQKSTDTNIYSGCVRKTSLSCNGDGFLKYSGLKLPDTDRSWFNRSSSLENCRVLCLKNCSCTAFAALDVSKGPTGCLLWFNDLTDIRDLTDVDEDIYIRMAGSEVEAIEGKKSLKSNIRKRNTIIISCVLSIGISILCLTFIVYRHWKTQQKGRKKKSNQERDANAIKKHEEEDLELPMFELSTISSATNNFSTDNKLGEGGFGSVYKGILDDGREIAVKRLSMNSRQGLQEFKNEVMHIAKLQHRNLVRLLGYCLQAGERLLIYEFMPNKSLDFFIFDETKSMLLDWTRRLHIINGIARGLLYLHQDSRHRIVHRDLKAGNVLLDSEMNPKISDFGLARSFGGNEIEANTEHVVGTYGYLPPEYIIDGAYSTKSDVFSFGVLILEIASGKRSRGFCHQDNLLAHALEKVRGA</sequence>
<evidence type="ECO:0000256" key="16">
    <source>
        <dbReference type="ARBA" id="ARBA00023170"/>
    </source>
</evidence>
<dbReference type="PROSITE" id="PS50948">
    <property type="entry name" value="PAN"/>
    <property type="match status" value="1"/>
</dbReference>
<comment type="catalytic activity">
    <reaction evidence="18">
        <text>L-threonyl-[protein] + ATP = O-phospho-L-threonyl-[protein] + ADP + H(+)</text>
        <dbReference type="Rhea" id="RHEA:46608"/>
        <dbReference type="Rhea" id="RHEA-COMP:11060"/>
        <dbReference type="Rhea" id="RHEA-COMP:11605"/>
        <dbReference type="ChEBI" id="CHEBI:15378"/>
        <dbReference type="ChEBI" id="CHEBI:30013"/>
        <dbReference type="ChEBI" id="CHEBI:30616"/>
        <dbReference type="ChEBI" id="CHEBI:61977"/>
        <dbReference type="ChEBI" id="CHEBI:456216"/>
        <dbReference type="EC" id="2.7.11.1"/>
    </reaction>
</comment>
<evidence type="ECO:0000256" key="15">
    <source>
        <dbReference type="ARBA" id="ARBA00023157"/>
    </source>
</evidence>
<evidence type="ECO:0000256" key="8">
    <source>
        <dbReference type="ARBA" id="ARBA00022692"/>
    </source>
</evidence>
<keyword evidence="5" id="KW-1003">Cell membrane</keyword>
<evidence type="ECO:0000313" key="24">
    <source>
        <dbReference type="EMBL" id="KAK7272480.1"/>
    </source>
</evidence>
<feature type="transmembrane region" description="Helical" evidence="21">
    <location>
        <begin position="280"/>
        <end position="303"/>
    </location>
</feature>
<dbReference type="SMART" id="SM00473">
    <property type="entry name" value="PAN_AP"/>
    <property type="match status" value="1"/>
</dbReference>
<keyword evidence="7" id="KW-0808">Transferase</keyword>
<dbReference type="PROSITE" id="PS00108">
    <property type="entry name" value="PROTEIN_KINASE_ST"/>
    <property type="match status" value="1"/>
</dbReference>
<keyword evidence="9" id="KW-0732">Signal</keyword>
<evidence type="ECO:0000256" key="12">
    <source>
        <dbReference type="ARBA" id="ARBA00022840"/>
    </source>
</evidence>
<comment type="catalytic activity">
    <reaction evidence="19">
        <text>L-seryl-[protein] + ATP = O-phospho-L-seryl-[protein] + ADP + H(+)</text>
        <dbReference type="Rhea" id="RHEA:17989"/>
        <dbReference type="Rhea" id="RHEA-COMP:9863"/>
        <dbReference type="Rhea" id="RHEA-COMP:11604"/>
        <dbReference type="ChEBI" id="CHEBI:15378"/>
        <dbReference type="ChEBI" id="CHEBI:29999"/>
        <dbReference type="ChEBI" id="CHEBI:30616"/>
        <dbReference type="ChEBI" id="CHEBI:83421"/>
        <dbReference type="ChEBI" id="CHEBI:456216"/>
        <dbReference type="EC" id="2.7.11.1"/>
    </reaction>
</comment>
<evidence type="ECO:0000256" key="4">
    <source>
        <dbReference type="ARBA" id="ARBA00012513"/>
    </source>
</evidence>
<evidence type="ECO:0000256" key="7">
    <source>
        <dbReference type="ARBA" id="ARBA00022679"/>
    </source>
</evidence>
<dbReference type="EC" id="2.7.11.1" evidence="4"/>
<proteinExistence type="inferred from homology"/>
<keyword evidence="15" id="KW-1015">Disulfide bond</keyword>
<dbReference type="GO" id="GO:0048544">
    <property type="term" value="P:recognition of pollen"/>
    <property type="evidence" value="ECO:0007669"/>
    <property type="project" value="InterPro"/>
</dbReference>
<evidence type="ECO:0000256" key="9">
    <source>
        <dbReference type="ARBA" id="ARBA00022729"/>
    </source>
</evidence>
<dbReference type="FunFam" id="3.30.200.20:FF:000195">
    <property type="entry name" value="G-type lectin S-receptor-like serine/threonine-protein kinase"/>
    <property type="match status" value="1"/>
</dbReference>
<evidence type="ECO:0000256" key="3">
    <source>
        <dbReference type="ARBA" id="ARBA00010217"/>
    </source>
</evidence>
<feature type="domain" description="Apple" evidence="23">
    <location>
        <begin position="177"/>
        <end position="257"/>
    </location>
</feature>
<dbReference type="Pfam" id="PF00954">
    <property type="entry name" value="S_locus_glycop"/>
    <property type="match status" value="1"/>
</dbReference>
<comment type="similarity">
    <text evidence="2">In the N-terminal section; belongs to the leguminous lectin family.</text>
</comment>
<dbReference type="InterPro" id="IPR017441">
    <property type="entry name" value="Protein_kinase_ATP_BS"/>
</dbReference>
<dbReference type="InterPro" id="IPR003609">
    <property type="entry name" value="Pan_app"/>
</dbReference>
<evidence type="ECO:0000256" key="20">
    <source>
        <dbReference type="PROSITE-ProRule" id="PRU10141"/>
    </source>
</evidence>